<evidence type="ECO:0000313" key="2">
    <source>
        <dbReference type="EMBL" id="MCZ3371216.1"/>
    </source>
</evidence>
<reference evidence="2" key="1">
    <citation type="submission" date="2022-12" db="EMBL/GenBank/DDBJ databases">
        <title>Reclassification of two methanogenic archaea species isolated from the Kolyma lowland permafrost.</title>
        <authorList>
            <person name="Trubitsyn V.E."/>
            <person name="Rivkina E.M."/>
            <person name="Shcherbakova V.A."/>
        </authorList>
    </citation>
    <scope>NUCLEOTIDE SEQUENCE</scope>
    <source>
        <strain evidence="1">M2</strain>
        <strain evidence="2">MK4</strain>
    </source>
</reference>
<dbReference type="Proteomes" id="UP001068021">
    <property type="component" value="Unassembled WGS sequence"/>
</dbReference>
<keyword evidence="3" id="KW-1185">Reference proteome</keyword>
<protein>
    <recommendedName>
        <fullName evidence="4">Carbonic anhydrase</fullName>
    </recommendedName>
</protein>
<dbReference type="AlphaFoldDB" id="A0A9E5A249"/>
<proteinExistence type="predicted"/>
<dbReference type="EMBL" id="JAPVES010000024">
    <property type="protein sequence ID" value="MCZ3371216.1"/>
    <property type="molecule type" value="Genomic_DNA"/>
</dbReference>
<evidence type="ECO:0000313" key="3">
    <source>
        <dbReference type="Proteomes" id="UP001068021"/>
    </source>
</evidence>
<sequence length="126" mass="14099">MTFATCLNCIDGRVQLPAINWITEKYNVKYVDMITEAGIDGFLANKNSNIDSILKKIEISISGHGSENIFVVGHYDCAGNPVDDITHKKQINTAVNRIKNLFPDLNVIGLWINENFTVEENNSNKN</sequence>
<dbReference type="Proteomes" id="UP001074446">
    <property type="component" value="Unassembled WGS sequence"/>
</dbReference>
<dbReference type="RefSeq" id="WP_048081916.1">
    <property type="nucleotide sequence ID" value="NZ_JAPVER010000020.1"/>
</dbReference>
<evidence type="ECO:0000313" key="1">
    <source>
        <dbReference type="EMBL" id="MCZ3365752.1"/>
    </source>
</evidence>
<name>A0A9E5A249_9EURY</name>
<gene>
    <name evidence="2" type="ORF">O3H35_01045</name>
    <name evidence="1" type="ORF">O3H54_07630</name>
</gene>
<comment type="caution">
    <text evidence="2">The sequence shown here is derived from an EMBL/GenBank/DDBJ whole genome shotgun (WGS) entry which is preliminary data.</text>
</comment>
<dbReference type="Gene3D" id="3.40.1050.10">
    <property type="entry name" value="Carbonic anhydrase"/>
    <property type="match status" value="1"/>
</dbReference>
<dbReference type="Pfam" id="PF20393">
    <property type="entry name" value="Pro_CA_2"/>
    <property type="match status" value="1"/>
</dbReference>
<dbReference type="GO" id="GO:0008270">
    <property type="term" value="F:zinc ion binding"/>
    <property type="evidence" value="ECO:0007669"/>
    <property type="project" value="InterPro"/>
</dbReference>
<dbReference type="InterPro" id="IPR036874">
    <property type="entry name" value="Carbonic_anhydrase_sf"/>
</dbReference>
<dbReference type="GO" id="GO:0004089">
    <property type="term" value="F:carbonate dehydratase activity"/>
    <property type="evidence" value="ECO:0007669"/>
    <property type="project" value="InterPro"/>
</dbReference>
<dbReference type="EMBL" id="JAPVER010000020">
    <property type="protein sequence ID" value="MCZ3365752.1"/>
    <property type="molecule type" value="Genomic_DNA"/>
</dbReference>
<accession>A0A9E5A249</accession>
<organism evidence="2">
    <name type="scientific">Methanobacterium veterum</name>
    <dbReference type="NCBI Taxonomy" id="408577"/>
    <lineage>
        <taxon>Archaea</taxon>
        <taxon>Methanobacteriati</taxon>
        <taxon>Methanobacteriota</taxon>
        <taxon>Methanomada group</taxon>
        <taxon>Methanobacteria</taxon>
        <taxon>Methanobacteriales</taxon>
        <taxon>Methanobacteriaceae</taxon>
        <taxon>Methanobacterium</taxon>
    </lineage>
</organism>
<dbReference type="InterPro" id="IPR046871">
    <property type="entry name" value="Pro_CA_2"/>
</dbReference>
<evidence type="ECO:0008006" key="4">
    <source>
        <dbReference type="Google" id="ProtNLM"/>
    </source>
</evidence>
<dbReference type="SUPFAM" id="SSF53056">
    <property type="entry name" value="beta-carbonic anhydrase, cab"/>
    <property type="match status" value="1"/>
</dbReference>